<organism evidence="1">
    <name type="scientific">Tanacetum cinerariifolium</name>
    <name type="common">Dalmatian daisy</name>
    <name type="synonym">Chrysanthemum cinerariifolium</name>
    <dbReference type="NCBI Taxonomy" id="118510"/>
    <lineage>
        <taxon>Eukaryota</taxon>
        <taxon>Viridiplantae</taxon>
        <taxon>Streptophyta</taxon>
        <taxon>Embryophyta</taxon>
        <taxon>Tracheophyta</taxon>
        <taxon>Spermatophyta</taxon>
        <taxon>Magnoliopsida</taxon>
        <taxon>eudicotyledons</taxon>
        <taxon>Gunneridae</taxon>
        <taxon>Pentapetalae</taxon>
        <taxon>asterids</taxon>
        <taxon>campanulids</taxon>
        <taxon>Asterales</taxon>
        <taxon>Asteraceae</taxon>
        <taxon>Asteroideae</taxon>
        <taxon>Anthemideae</taxon>
        <taxon>Anthemidinae</taxon>
        <taxon>Tanacetum</taxon>
    </lineage>
</organism>
<protein>
    <recommendedName>
        <fullName evidence="2">Transposase (Putative), gypsy type</fullName>
    </recommendedName>
</protein>
<sequence>MGSIDSLKYVLTQSAVDNLCEKYYISDAVHPELPGPNSRIRRSRTDPPPAPEEFSMVVCDFLADNPASFKKFSKAFMCLVGISRYYTLDENSYPTFWEDEDEGGEGEVLLLELTKDRVVSLAGVHDQGDVAAPVVGSSDDDVNEGKLRADHGTSGDASATTVRKSLTVMQDLFDKSTLAAKVGDTTAATVPLVTSSIAPIPECEVYCFELYYLIPAILTTAVATTVVTGTSIPQHGNVNEATQAGIFADSTSTGNVNPDAAGPSQPSGNDISSESFYVSLDIDSEALRQAYVPRWDVLNDSLLDDSNVCCNVDDQLAPPVFFSQLRAMEYDQLLSEFNVRAARQTYLSAEVRMHLEHLIGRKKRLEDRCGMQEKLLTERDLEMADLKARISLKEDEEVARACELGSLKEQSVALVSAATAKDAKIEEIQNAQVKVLSDRVAIMDSDLMVLNLHMDEDFYPHFLKTLVGLRWIISRGAILLVMKCLHSPEYMTALGGDIGCAIEKAMQDGLAAGIDHGQAGRVLADVSAYDPSVEANYLVAINDLRSVDFSLLAQL</sequence>
<evidence type="ECO:0000313" key="1">
    <source>
        <dbReference type="EMBL" id="GEU68585.1"/>
    </source>
</evidence>
<evidence type="ECO:0008006" key="2">
    <source>
        <dbReference type="Google" id="ProtNLM"/>
    </source>
</evidence>
<name>A0A6L2M8E2_TANCI</name>
<dbReference type="EMBL" id="BKCJ010005777">
    <property type="protein sequence ID" value="GEU68585.1"/>
    <property type="molecule type" value="Genomic_DNA"/>
</dbReference>
<comment type="caution">
    <text evidence="1">The sequence shown here is derived from an EMBL/GenBank/DDBJ whole genome shotgun (WGS) entry which is preliminary data.</text>
</comment>
<proteinExistence type="predicted"/>
<accession>A0A6L2M8E2</accession>
<reference evidence="1" key="1">
    <citation type="journal article" date="2019" name="Sci. Rep.">
        <title>Draft genome of Tanacetum cinerariifolium, the natural source of mosquito coil.</title>
        <authorList>
            <person name="Yamashiro T."/>
            <person name="Shiraishi A."/>
            <person name="Satake H."/>
            <person name="Nakayama K."/>
        </authorList>
    </citation>
    <scope>NUCLEOTIDE SEQUENCE</scope>
</reference>
<gene>
    <name evidence="1" type="ORF">Tci_040563</name>
</gene>
<dbReference type="AlphaFoldDB" id="A0A6L2M8E2"/>